<dbReference type="EMBL" id="CP117522">
    <property type="protein sequence ID" value="WNE95353.1"/>
    <property type="molecule type" value="Genomic_DNA"/>
</dbReference>
<dbReference type="InterPro" id="IPR006626">
    <property type="entry name" value="PbH1"/>
</dbReference>
<dbReference type="SMART" id="SM00710">
    <property type="entry name" value="PbH1"/>
    <property type="match status" value="8"/>
</dbReference>
<feature type="domain" description="CBM6/CBM35/CBM36-like 1" evidence="1">
    <location>
        <begin position="51"/>
        <end position="205"/>
    </location>
</feature>
<proteinExistence type="predicted"/>
<evidence type="ECO:0000259" key="1">
    <source>
        <dbReference type="Pfam" id="PF22815"/>
    </source>
</evidence>
<dbReference type="Gene3D" id="2.60.120.260">
    <property type="entry name" value="Galactose-binding domain-like"/>
    <property type="match status" value="1"/>
</dbReference>
<sequence>MSRNKHRRHGRRVTAGLAGALTVVAGLTTWQQAHPAVADAATNAAPSGASLPYTTLEAESGDTNASLIGPDRTYLTPASEASGRKAVVLKETGDYVEFALTADTNAINLRYSIPDSSDGKGQDTTLSVYADGKELKNLDLTSRYSWIYGTYPYTNNPSDGSAHRFFDDSRTQLGQTLEAGTVLRLQKDADDQAASYTIDLLETEQAPAAASMPSGYVSAKDLGVTPDDDQDDTAALQSALTAAKEQGKGLFLPTGTYTISDHINLTGVKLRGAGVWHTVLRGTGLKGGLFGQGGTSSIEDLMIDGQNTVRDDAGGHAAIEGDFGTDSVIKNIWIQHTKVGLWISGPTTGLKAGNLRIRNTYADGVNLHGAVKDTVISDSSIRGTGDDALAMWSDGAAVTNSAFRNNTVQLPMLANGAAIYGGSGNSIENNDISDTVVAGSGIAVSTRFGEPFSGTTTVSGNLLRRTGSMEVNWNTKLGALWIYADRYDITQPVVLKNNTVEDSTYSGLLVSWQKSVSDLDVDGLTIDKTGDHGIEVNAGGKGTFSNTTVSGTASGALDVAGGFSIQRGSGNSGW</sequence>
<dbReference type="Pfam" id="PF22816">
    <property type="entry name" value="CatAgl_D2"/>
    <property type="match status" value="1"/>
</dbReference>
<reference evidence="3 4" key="1">
    <citation type="submission" date="2023-02" db="EMBL/GenBank/DDBJ databases">
        <title>Streptomyces sp. SCA4-21 with antifungal activity against Fusarium oxysporum f. sp. cubense, Streptomyces sp. SCA2-17 with antifungal activity against Fusarium oxysporum f. sp. cubense.</title>
        <authorList>
            <person name="Qi D."/>
        </authorList>
    </citation>
    <scope>NUCLEOTIDE SEQUENCE [LARGE SCALE GENOMIC DNA]</scope>
    <source>
        <strain evidence="3 4">SCA4-21</strain>
    </source>
</reference>
<dbReference type="SUPFAM" id="SSF51126">
    <property type="entry name" value="Pectin lyase-like"/>
    <property type="match status" value="2"/>
</dbReference>
<keyword evidence="4" id="KW-1185">Reference proteome</keyword>
<dbReference type="Proteomes" id="UP001305606">
    <property type="component" value="Chromosome"/>
</dbReference>
<dbReference type="RefSeq" id="WP_311034703.1">
    <property type="nucleotide sequence ID" value="NZ_CP117522.1"/>
</dbReference>
<organism evidence="3 4">
    <name type="scientific">Streptomyces luomodiensis</name>
    <dbReference type="NCBI Taxonomy" id="3026192"/>
    <lineage>
        <taxon>Bacteria</taxon>
        <taxon>Bacillati</taxon>
        <taxon>Actinomycetota</taxon>
        <taxon>Actinomycetes</taxon>
        <taxon>Kitasatosporales</taxon>
        <taxon>Streptomycetaceae</taxon>
        <taxon>Streptomyces</taxon>
    </lineage>
</organism>
<dbReference type="Gene3D" id="2.160.20.10">
    <property type="entry name" value="Single-stranded right-handed beta-helix, Pectin lyase-like"/>
    <property type="match status" value="1"/>
</dbReference>
<evidence type="ECO:0000259" key="2">
    <source>
        <dbReference type="Pfam" id="PF22816"/>
    </source>
</evidence>
<gene>
    <name evidence="3" type="ORF">PS467_08305</name>
</gene>
<name>A0ABY9US31_9ACTN</name>
<dbReference type="Pfam" id="PF22815">
    <property type="entry name" value="CatAgl_D1"/>
    <property type="match status" value="1"/>
</dbReference>
<dbReference type="InterPro" id="IPR012334">
    <property type="entry name" value="Pectin_lyas_fold"/>
</dbReference>
<accession>A0ABY9US31</accession>
<protein>
    <submittedName>
        <fullName evidence="3">Glycosyl hydrolase family 28-related protein</fullName>
    </submittedName>
</protein>
<dbReference type="InterPro" id="IPR055149">
    <property type="entry name" value="Agl_cat_D2"/>
</dbReference>
<evidence type="ECO:0000313" key="4">
    <source>
        <dbReference type="Proteomes" id="UP001305606"/>
    </source>
</evidence>
<dbReference type="InterPro" id="IPR033801">
    <property type="entry name" value="CBM6-CBM35-CBM36-like_1"/>
</dbReference>
<evidence type="ECO:0000313" key="3">
    <source>
        <dbReference type="EMBL" id="WNE95353.1"/>
    </source>
</evidence>
<dbReference type="GO" id="GO:0016787">
    <property type="term" value="F:hydrolase activity"/>
    <property type="evidence" value="ECO:0007669"/>
    <property type="project" value="UniProtKB-KW"/>
</dbReference>
<feature type="domain" description="Alpha-1,3-glucanase catalytic" evidence="2">
    <location>
        <begin position="240"/>
        <end position="536"/>
    </location>
</feature>
<dbReference type="InterPro" id="IPR011050">
    <property type="entry name" value="Pectin_lyase_fold/virulence"/>
</dbReference>
<keyword evidence="3" id="KW-0378">Hydrolase</keyword>
<dbReference type="CDD" id="cd14490">
    <property type="entry name" value="CBM6-CBM35-CBM36_like_1"/>
    <property type="match status" value="1"/>
</dbReference>